<dbReference type="SUPFAM" id="SSF52402">
    <property type="entry name" value="Adenine nucleotide alpha hydrolases-like"/>
    <property type="match status" value="2"/>
</dbReference>
<dbReference type="RefSeq" id="WP_191051344.1">
    <property type="nucleotide sequence ID" value="NZ_JACXRZ010000006.1"/>
</dbReference>
<comment type="similarity">
    <text evidence="1">Belongs to the universal stress protein A family.</text>
</comment>
<comment type="caution">
    <text evidence="3">The sequence shown here is derived from an EMBL/GenBank/DDBJ whole genome shotgun (WGS) entry which is preliminary data.</text>
</comment>
<proteinExistence type="inferred from homology"/>
<dbReference type="InterPro" id="IPR006016">
    <property type="entry name" value="UspA"/>
</dbReference>
<dbReference type="Pfam" id="PF00582">
    <property type="entry name" value="Usp"/>
    <property type="match status" value="2"/>
</dbReference>
<keyword evidence="4" id="KW-1185">Reference proteome</keyword>
<protein>
    <submittedName>
        <fullName evidence="3">Universal stress protein</fullName>
    </submittedName>
</protein>
<evidence type="ECO:0000313" key="3">
    <source>
        <dbReference type="EMBL" id="MBD3143700.1"/>
    </source>
</evidence>
<dbReference type="PRINTS" id="PR01438">
    <property type="entry name" value="UNVRSLSTRESS"/>
</dbReference>
<dbReference type="Proteomes" id="UP000653231">
    <property type="component" value="Unassembled WGS sequence"/>
</dbReference>
<evidence type="ECO:0000259" key="2">
    <source>
        <dbReference type="Pfam" id="PF00582"/>
    </source>
</evidence>
<feature type="domain" description="UspA" evidence="2">
    <location>
        <begin position="157"/>
        <end position="291"/>
    </location>
</feature>
<reference evidence="3 4" key="1">
    <citation type="submission" date="2020-09" db="EMBL/GenBank/DDBJ databases">
        <title>Actinomycete isolated from the Camponotus japonicus Mayr.</title>
        <authorList>
            <person name="Gong X."/>
        </authorList>
    </citation>
    <scope>NUCLEOTIDE SEQUENCE [LARGE SCALE GENOMIC DNA]</scope>
    <source>
        <strain evidence="3 4">2C-HV3</strain>
    </source>
</reference>
<gene>
    <name evidence="3" type="ORF">IEQ31_10985</name>
</gene>
<dbReference type="Gene3D" id="3.40.50.620">
    <property type="entry name" value="HUPs"/>
    <property type="match status" value="2"/>
</dbReference>
<dbReference type="InterPro" id="IPR014729">
    <property type="entry name" value="Rossmann-like_a/b/a_fold"/>
</dbReference>
<name>A0ABR8L2R7_9ACTN</name>
<evidence type="ECO:0000313" key="4">
    <source>
        <dbReference type="Proteomes" id="UP000653231"/>
    </source>
</evidence>
<dbReference type="EMBL" id="JACXRZ010000006">
    <property type="protein sequence ID" value="MBD3143700.1"/>
    <property type="molecule type" value="Genomic_DNA"/>
</dbReference>
<evidence type="ECO:0000256" key="1">
    <source>
        <dbReference type="ARBA" id="ARBA00008791"/>
    </source>
</evidence>
<feature type="domain" description="UspA" evidence="2">
    <location>
        <begin position="14"/>
        <end position="148"/>
    </location>
</feature>
<dbReference type="PANTHER" id="PTHR46268:SF6">
    <property type="entry name" value="UNIVERSAL STRESS PROTEIN UP12"/>
    <property type="match status" value="1"/>
</dbReference>
<dbReference type="PANTHER" id="PTHR46268">
    <property type="entry name" value="STRESS RESPONSE PROTEIN NHAX"/>
    <property type="match status" value="1"/>
</dbReference>
<organism evidence="3 4">
    <name type="scientific">Microbispora bryophytorum subsp. camponoti</name>
    <dbReference type="NCBI Taxonomy" id="1677852"/>
    <lineage>
        <taxon>Bacteria</taxon>
        <taxon>Bacillati</taxon>
        <taxon>Actinomycetota</taxon>
        <taxon>Actinomycetes</taxon>
        <taxon>Streptosporangiales</taxon>
        <taxon>Streptosporangiaceae</taxon>
        <taxon>Microbispora</taxon>
    </lineage>
</organism>
<accession>A0ABR8L2R7</accession>
<sequence>MPGPIVAGPVVTGPIVVGTDGSPAATAAVRWAADDAARRGCPLRFVSVVDHWAYGIPKFPVSGGDPLTAHAERALSAAEAVARERQPDVEISTEIIEGIPSRVLRDKAKEAVEIVLGSRGFGGFAGLVIGSVSTHVAGQARCPVVVVRPGWTGERGEIVVGVDDSPECEPALAYAFEQARAHGDTLRAMHAWHLPAHPLAPEITYDVDEVREAHQRVTREKLSDPWRRYPEVPVRSEIAYGHPVDALVQASRASGLLVVGSHGRGAVGSAMLGSVSRGVLHHAECPVAVVRSPSAP</sequence>
<dbReference type="InterPro" id="IPR006015">
    <property type="entry name" value="Universal_stress_UspA"/>
</dbReference>